<accession>A0ABQ4TX27</accession>
<feature type="region of interest" description="Disordered" evidence="1">
    <location>
        <begin position="910"/>
        <end position="929"/>
    </location>
</feature>
<dbReference type="EMBL" id="BPRB01000086">
    <property type="protein sequence ID" value="GJE59606.1"/>
    <property type="molecule type" value="Genomic_DNA"/>
</dbReference>
<gene>
    <name evidence="3" type="ORF">MPOCJGCO_1703</name>
</gene>
<dbReference type="Proteomes" id="UP001055057">
    <property type="component" value="Unassembled WGS sequence"/>
</dbReference>
<sequence length="929" mass="99190">MTTAGRSPLERHARDLLILAAAAMLLAATILCAVIAGGSFDGTPWPAVFLFAAGLTASASAILGQSRAVLAPAAGLSCGLIAFAGLLTAVPLTLSAADLAVGLLTRALNALGQDGDKVRDRIESAFGQTAGLAFFLGNLAIVWAYVAGRIAVVAALAPFARMPGLRRVLGALPRVPREVWTNRFLSVLTLTVLVAVGLALAGCAAVKGGRMMFLGDFPEGFTRFVWSATFILLAELTGAFHPARAHYGPRPSRPQPLPDPDPARVRRLYGMLETGIVDGAVSLAPNERVPDPATPPAPEPRDAGPDGRVEAVLATVADSLGERDTPAAVADARLRLPGAMAAFYTAEARDSATLVFPETVTTTHYRVFSTMILAALDAGGIALLICPDGQAQAVQAEIETVLERTRAGLLAETLRLGSPGDDDQLYDVLIASETALEHELLAKTKARQRELDRLALIIGFDMHRTDMPRVGLMLQRLREKVSFEEVRLAFTLTDFSEPQTVVKQIFLSGSAREVAVARIGSHGFEGQYRFAMPDTRANRIALRGMLEAFDGAGDPQDGSALDEIHDAAALVAVAAMRVGLDVVFHDPRGRRLAEGAAGVRQTWSHATTAAVDRYFGRAKDTRTFESFVARRSLPTSDDFSRYGRVVVVEEGVNADAALTRPYDFLDPYPTLVVVLLRDAVLTSDAAVLASAGRGGPIRPATPEPAMGARGIAYVLEPHLREGGVRETTLARLLQGVPDTVKAGYGFAANRAGLTRLLAGATRSDAIRFRDTVDPATGEPVFVLDGTPPEAGLTGRVTVGTAGRNAEICLVANDVGLRFVAGAYRFPKNAVLVIERAGAFPDSRRLAYVNFTLFKAMLWPARLLMWRWRPPRIREERVREGLRLIARPGGVDALPAGTAWPPLKLEQTGSLLDAESPMQPGRRPHPIVLH</sequence>
<protein>
    <submittedName>
        <fullName evidence="3">Uncharacterized protein</fullName>
    </submittedName>
</protein>
<feature type="transmembrane region" description="Helical" evidence="2">
    <location>
        <begin position="16"/>
        <end position="38"/>
    </location>
</feature>
<name>A0ABQ4TX27_9HYPH</name>
<feature type="transmembrane region" description="Helical" evidence="2">
    <location>
        <begin position="68"/>
        <end position="86"/>
    </location>
</feature>
<proteinExistence type="predicted"/>
<reference evidence="3" key="1">
    <citation type="journal article" date="2021" name="Front. Microbiol.">
        <title>Comprehensive Comparative Genomics and Phenotyping of Methylobacterium Species.</title>
        <authorList>
            <person name="Alessa O."/>
            <person name="Ogura Y."/>
            <person name="Fujitani Y."/>
            <person name="Takami H."/>
            <person name="Hayashi T."/>
            <person name="Sahin N."/>
            <person name="Tani A."/>
        </authorList>
    </citation>
    <scope>NUCLEOTIDE SEQUENCE</scope>
    <source>
        <strain evidence="3">DSM 23632</strain>
    </source>
</reference>
<evidence type="ECO:0000256" key="2">
    <source>
        <dbReference type="SAM" id="Phobius"/>
    </source>
</evidence>
<dbReference type="RefSeq" id="WP_238182176.1">
    <property type="nucleotide sequence ID" value="NZ_BPRB01000086.1"/>
</dbReference>
<evidence type="ECO:0000313" key="4">
    <source>
        <dbReference type="Proteomes" id="UP001055057"/>
    </source>
</evidence>
<organism evidence="3 4">
    <name type="scientific">Methylobacterium trifolii</name>
    <dbReference type="NCBI Taxonomy" id="1003092"/>
    <lineage>
        <taxon>Bacteria</taxon>
        <taxon>Pseudomonadati</taxon>
        <taxon>Pseudomonadota</taxon>
        <taxon>Alphaproteobacteria</taxon>
        <taxon>Hyphomicrobiales</taxon>
        <taxon>Methylobacteriaceae</taxon>
        <taxon>Methylobacterium</taxon>
    </lineage>
</organism>
<keyword evidence="2" id="KW-1133">Transmembrane helix</keyword>
<keyword evidence="2" id="KW-0472">Membrane</keyword>
<evidence type="ECO:0000256" key="1">
    <source>
        <dbReference type="SAM" id="MobiDB-lite"/>
    </source>
</evidence>
<feature type="transmembrane region" description="Helical" evidence="2">
    <location>
        <begin position="44"/>
        <end position="63"/>
    </location>
</feature>
<reference evidence="3" key="2">
    <citation type="submission" date="2021-08" db="EMBL/GenBank/DDBJ databases">
        <authorList>
            <person name="Tani A."/>
            <person name="Ola A."/>
            <person name="Ogura Y."/>
            <person name="Katsura K."/>
            <person name="Hayashi T."/>
        </authorList>
    </citation>
    <scope>NUCLEOTIDE SEQUENCE</scope>
    <source>
        <strain evidence="3">DSM 23632</strain>
    </source>
</reference>
<feature type="transmembrane region" description="Helical" evidence="2">
    <location>
        <begin position="132"/>
        <end position="160"/>
    </location>
</feature>
<comment type="caution">
    <text evidence="3">The sequence shown here is derived from an EMBL/GenBank/DDBJ whole genome shotgun (WGS) entry which is preliminary data.</text>
</comment>
<feature type="region of interest" description="Disordered" evidence="1">
    <location>
        <begin position="284"/>
        <end position="307"/>
    </location>
</feature>
<keyword evidence="4" id="KW-1185">Reference proteome</keyword>
<keyword evidence="2" id="KW-0812">Transmembrane</keyword>
<evidence type="ECO:0000313" key="3">
    <source>
        <dbReference type="EMBL" id="GJE59606.1"/>
    </source>
</evidence>
<feature type="transmembrane region" description="Helical" evidence="2">
    <location>
        <begin position="180"/>
        <end position="203"/>
    </location>
</feature>